<evidence type="ECO:0000313" key="2">
    <source>
        <dbReference type="Proteomes" id="UP001239111"/>
    </source>
</evidence>
<dbReference type="EMBL" id="CM056742">
    <property type="protein sequence ID" value="KAJ8679568.1"/>
    <property type="molecule type" value="Genomic_DNA"/>
</dbReference>
<dbReference type="Proteomes" id="UP001239111">
    <property type="component" value="Chromosome 2"/>
</dbReference>
<sequence>MVGFARSQNSLRLLSAAKALADIAAVTAIFVAYTSCKSKAAVVAADDLAMRPAMMRTDHLTRIYQCDCMTTMLKATLSWLLFLAIGRPRIVLERSKILREMSKACRGWKLDERTTPATQSNKEFVKNLNSPTVYQIIAHLKRFFDSLYKY</sequence>
<accession>A0ACC2P810</accession>
<gene>
    <name evidence="1" type="ORF">QAD02_015355</name>
</gene>
<protein>
    <submittedName>
        <fullName evidence="1">Uncharacterized protein</fullName>
    </submittedName>
</protein>
<name>A0ACC2P810_9HYME</name>
<proteinExistence type="predicted"/>
<organism evidence="1 2">
    <name type="scientific">Eretmocerus hayati</name>
    <dbReference type="NCBI Taxonomy" id="131215"/>
    <lineage>
        <taxon>Eukaryota</taxon>
        <taxon>Metazoa</taxon>
        <taxon>Ecdysozoa</taxon>
        <taxon>Arthropoda</taxon>
        <taxon>Hexapoda</taxon>
        <taxon>Insecta</taxon>
        <taxon>Pterygota</taxon>
        <taxon>Neoptera</taxon>
        <taxon>Endopterygota</taxon>
        <taxon>Hymenoptera</taxon>
        <taxon>Apocrita</taxon>
        <taxon>Proctotrupomorpha</taxon>
        <taxon>Chalcidoidea</taxon>
        <taxon>Aphelinidae</taxon>
        <taxon>Aphelininae</taxon>
        <taxon>Eretmocerus</taxon>
    </lineage>
</organism>
<evidence type="ECO:0000313" key="1">
    <source>
        <dbReference type="EMBL" id="KAJ8679568.1"/>
    </source>
</evidence>
<keyword evidence="2" id="KW-1185">Reference proteome</keyword>
<reference evidence="1" key="1">
    <citation type="submission" date="2023-04" db="EMBL/GenBank/DDBJ databases">
        <title>A chromosome-level genome assembly of the parasitoid wasp Eretmocerus hayati.</title>
        <authorList>
            <person name="Zhong Y."/>
            <person name="Liu S."/>
            <person name="Liu Y."/>
        </authorList>
    </citation>
    <scope>NUCLEOTIDE SEQUENCE</scope>
    <source>
        <strain evidence="1">ZJU_SS_LIU_2023</strain>
    </source>
</reference>
<comment type="caution">
    <text evidence="1">The sequence shown here is derived from an EMBL/GenBank/DDBJ whole genome shotgun (WGS) entry which is preliminary data.</text>
</comment>